<dbReference type="Pfam" id="PF00005">
    <property type="entry name" value="ABC_tran"/>
    <property type="match status" value="1"/>
</dbReference>
<dbReference type="OrthoDB" id="5296765at2"/>
<evidence type="ECO:0000256" key="2">
    <source>
        <dbReference type="ARBA" id="ARBA00022475"/>
    </source>
</evidence>
<keyword evidence="1" id="KW-0813">Transport</keyword>
<evidence type="ECO:0000259" key="5">
    <source>
        <dbReference type="PROSITE" id="PS50893"/>
    </source>
</evidence>
<dbReference type="InterPro" id="IPR003439">
    <property type="entry name" value="ABC_transporter-like_ATP-bd"/>
</dbReference>
<protein>
    <submittedName>
        <fullName evidence="6">Iron complex transport system ATP-binding protein</fullName>
    </submittedName>
</protein>
<organism evidence="6 7">
    <name type="scientific">Advenella incenata</name>
    <dbReference type="NCBI Taxonomy" id="267800"/>
    <lineage>
        <taxon>Bacteria</taxon>
        <taxon>Pseudomonadati</taxon>
        <taxon>Pseudomonadota</taxon>
        <taxon>Betaproteobacteria</taxon>
        <taxon>Burkholderiales</taxon>
        <taxon>Alcaligenaceae</taxon>
    </lineage>
</organism>
<dbReference type="InterPro" id="IPR003593">
    <property type="entry name" value="AAA+_ATPase"/>
</dbReference>
<dbReference type="InterPro" id="IPR017871">
    <property type="entry name" value="ABC_transporter-like_CS"/>
</dbReference>
<dbReference type="InterPro" id="IPR050153">
    <property type="entry name" value="Metal_Ion_Import_ABC"/>
</dbReference>
<keyword evidence="4 6" id="KW-0067">ATP-binding</keyword>
<proteinExistence type="predicted"/>
<evidence type="ECO:0000256" key="1">
    <source>
        <dbReference type="ARBA" id="ARBA00022448"/>
    </source>
</evidence>
<accession>A0A4Q7VFW2</accession>
<comment type="caution">
    <text evidence="6">The sequence shown here is derived from an EMBL/GenBank/DDBJ whole genome shotgun (WGS) entry which is preliminary data.</text>
</comment>
<dbReference type="GO" id="GO:0005524">
    <property type="term" value="F:ATP binding"/>
    <property type="evidence" value="ECO:0007669"/>
    <property type="project" value="UniProtKB-KW"/>
</dbReference>
<keyword evidence="7" id="KW-1185">Reference proteome</keyword>
<dbReference type="Gene3D" id="3.40.50.300">
    <property type="entry name" value="P-loop containing nucleotide triphosphate hydrolases"/>
    <property type="match status" value="1"/>
</dbReference>
<reference evidence="6 7" key="1">
    <citation type="submission" date="2019-02" db="EMBL/GenBank/DDBJ databases">
        <title>Genomic Encyclopedia of Type Strains, Phase IV (KMG-IV): sequencing the most valuable type-strain genomes for metagenomic binning, comparative biology and taxonomic classification.</title>
        <authorList>
            <person name="Goeker M."/>
        </authorList>
    </citation>
    <scope>NUCLEOTIDE SEQUENCE [LARGE SCALE GENOMIC DNA]</scope>
    <source>
        <strain evidence="6 7">DSM 23814</strain>
    </source>
</reference>
<keyword evidence="2" id="KW-1003">Cell membrane</keyword>
<dbReference type="Proteomes" id="UP000293398">
    <property type="component" value="Unassembled WGS sequence"/>
</dbReference>
<dbReference type="SMART" id="SM00382">
    <property type="entry name" value="AAA"/>
    <property type="match status" value="1"/>
</dbReference>
<dbReference type="CDD" id="cd03214">
    <property type="entry name" value="ABC_Iron-Siderophores_B12_Hemin"/>
    <property type="match status" value="1"/>
</dbReference>
<keyword evidence="2" id="KW-0472">Membrane</keyword>
<sequence>MTLQIASLGASYGRNQILSEVSTPPIPFGNIVSVVGPNAAGKSTLFKRIAGLMQGPGEVIIDKTKEKREPTISYMPQISYSTARITVFESIALALKQGSSKWKLSGTELERVDAILHSIQIENLAFKNIGDLSGGQLQLVSLAQTLIRDPDIVLMDEPTSALDMRRQIQVLDYIRELANGQKKLIFIAIHDLNHALRFSDLCMVISGGSLAAFGKSDIVIDSSMLRNIYGVSARVEDTSIGFKQVLVESIV</sequence>
<dbReference type="AlphaFoldDB" id="A0A4Q7VFW2"/>
<dbReference type="GO" id="GO:0016887">
    <property type="term" value="F:ATP hydrolysis activity"/>
    <property type="evidence" value="ECO:0007669"/>
    <property type="project" value="InterPro"/>
</dbReference>
<evidence type="ECO:0000256" key="4">
    <source>
        <dbReference type="ARBA" id="ARBA00022840"/>
    </source>
</evidence>
<evidence type="ECO:0000313" key="6">
    <source>
        <dbReference type="EMBL" id="RZT94887.1"/>
    </source>
</evidence>
<dbReference type="SUPFAM" id="SSF52540">
    <property type="entry name" value="P-loop containing nucleoside triphosphate hydrolases"/>
    <property type="match status" value="1"/>
</dbReference>
<dbReference type="EMBL" id="SHKO01000002">
    <property type="protein sequence ID" value="RZT94887.1"/>
    <property type="molecule type" value="Genomic_DNA"/>
</dbReference>
<feature type="domain" description="ABC transporter" evidence="5">
    <location>
        <begin position="3"/>
        <end position="232"/>
    </location>
</feature>
<dbReference type="PROSITE" id="PS50893">
    <property type="entry name" value="ABC_TRANSPORTER_2"/>
    <property type="match status" value="1"/>
</dbReference>
<evidence type="ECO:0000313" key="7">
    <source>
        <dbReference type="Proteomes" id="UP000293398"/>
    </source>
</evidence>
<dbReference type="PROSITE" id="PS00211">
    <property type="entry name" value="ABC_TRANSPORTER_1"/>
    <property type="match status" value="1"/>
</dbReference>
<dbReference type="InterPro" id="IPR027417">
    <property type="entry name" value="P-loop_NTPase"/>
</dbReference>
<name>A0A4Q7VFW2_9BURK</name>
<dbReference type="PANTHER" id="PTHR42734">
    <property type="entry name" value="METAL TRANSPORT SYSTEM ATP-BINDING PROTEIN TM_0124-RELATED"/>
    <property type="match status" value="1"/>
</dbReference>
<keyword evidence="3" id="KW-0547">Nucleotide-binding</keyword>
<gene>
    <name evidence="6" type="ORF">EV681_3321</name>
</gene>
<evidence type="ECO:0000256" key="3">
    <source>
        <dbReference type="ARBA" id="ARBA00022741"/>
    </source>
</evidence>
<dbReference type="RefSeq" id="WP_130304591.1">
    <property type="nucleotide sequence ID" value="NZ_SHKO01000002.1"/>
</dbReference>
<dbReference type="PANTHER" id="PTHR42734:SF21">
    <property type="entry name" value="IRON ABC TRANSPORTER, ATP-BINDING PROTEIN"/>
    <property type="match status" value="1"/>
</dbReference>